<dbReference type="InterPro" id="IPR029044">
    <property type="entry name" value="Nucleotide-diphossugar_trans"/>
</dbReference>
<keyword evidence="5" id="KW-1133">Transmembrane helix</keyword>
<dbReference type="KEGG" id="jre:109007229"/>
<dbReference type="Gene3D" id="3.90.550.10">
    <property type="entry name" value="Spore Coat Polysaccharide Biosynthesis Protein SpsA, Chain A"/>
    <property type="match status" value="2"/>
</dbReference>
<comment type="subcellular location">
    <subcellularLocation>
        <location evidence="1">Endomembrane system</location>
        <topology evidence="1">Multi-pass membrane protein</topology>
    </subcellularLocation>
</comment>
<dbReference type="RefSeq" id="XP_018842368.1">
    <property type="nucleotide sequence ID" value="XM_018986823.2"/>
</dbReference>
<dbReference type="SUPFAM" id="SSF53448">
    <property type="entry name" value="Nucleotide-diphospho-sugar transferases"/>
    <property type="match status" value="1"/>
</dbReference>
<proteinExistence type="predicted"/>
<sequence>MGDSLPLHVCHVNKLSIFIHRSHTLVHSMALAFLVCYRASFLFQDHKIRPTPMLPWLLVFASELLLSFIWLLGQAFRWRPVTRTVFPERLPEDDKLPAVDVFICTADPNKEPPVEVMNTVLSAMALDYPAEKLHVYLSDDGGSPLTLHGMREAYRFARWWLPFCRRHAIITRNPNAYFSALDDDGGSGSSEFMTERRKIKERYEMFKESVIKVIDRGGPGDRSRSTARDHPSVIEVIQEDSNDTVQVDQAKMPLLVYVSREKRPSHPHNFKSGALNALHRVSSVISNSPYILVLDCDMYCNDPTSARQAMCFYLDPKISPSLAFVQFPQRFHNISKNDIYDSQLRSTFSVLWEGLDGLQGPVLSGTCFYIKRASLCGSTIQEDIDIEKLKKTFGSSNELIQSLGRNYKPNVIQGQPGLPKYAQLLASCTYENDTKWGKEVGFLYESVTEDFFTGFILHCRGWTSIYYNNPSRPQFLGSGITKLNDLLTQGIRWSSGIVEVGFSKFCPLIYGPPRMSFLESLCYGEITIFPLIYFVSAWCFAIIPQLCLLNGIPLYPKVSNPFFVIFGFIFLSALSKHLYEVLTTGESFQTWINEQRLWMIKSITFHLYGSLDAILKRMGMREASFMLTNKVVDDEQVKLYQMGKFDFQTSNMFLLPMVALIILNMAALVGGLLRVIFVGDWDRMFVQVFISCYILYINLPIIEGMMIRKDKGRIQPSVTQLSVIICIFFLFLGSVVLRWQVRYELV</sequence>
<keyword evidence="6" id="KW-0472">Membrane</keyword>
<evidence type="ECO:0000256" key="2">
    <source>
        <dbReference type="ARBA" id="ARBA00022676"/>
    </source>
</evidence>
<evidence type="ECO:0000256" key="7">
    <source>
        <dbReference type="ARBA" id="ARBA00023316"/>
    </source>
</evidence>
<keyword evidence="7" id="KW-0961">Cell wall biogenesis/degradation</keyword>
<keyword evidence="11" id="KW-1185">Reference proteome</keyword>
<dbReference type="GO" id="GO:0016760">
    <property type="term" value="F:cellulose synthase (UDP-forming) activity"/>
    <property type="evidence" value="ECO:0007669"/>
    <property type="project" value="InterPro"/>
</dbReference>
<evidence type="ECO:0000256" key="10">
    <source>
        <dbReference type="PIRSR" id="PIRSR605150-3"/>
    </source>
</evidence>
<dbReference type="GO" id="GO:0012505">
    <property type="term" value="C:endomembrane system"/>
    <property type="evidence" value="ECO:0007669"/>
    <property type="project" value="UniProtKB-SubCell"/>
</dbReference>
<dbReference type="GO" id="GO:0016759">
    <property type="term" value="F:cellulose synthase activity"/>
    <property type="evidence" value="ECO:0000318"/>
    <property type="project" value="GO_Central"/>
</dbReference>
<dbReference type="FunFam" id="3.90.550.10:FF:000194">
    <property type="entry name" value="Cellulose synthase-like protein G2 isoform A"/>
    <property type="match status" value="1"/>
</dbReference>
<name>A0A2I4GEN6_JUGRE</name>
<feature type="active site" evidence="8">
    <location>
        <position position="140"/>
    </location>
</feature>
<feature type="binding site" evidence="10">
    <location>
        <position position="295"/>
    </location>
    <ligand>
        <name>Mn(2+)</name>
        <dbReference type="ChEBI" id="CHEBI:29035"/>
    </ligand>
</feature>
<evidence type="ECO:0000256" key="6">
    <source>
        <dbReference type="ARBA" id="ARBA00023136"/>
    </source>
</evidence>
<feature type="binding site" evidence="10">
    <location>
        <position position="271"/>
    </location>
    <ligand>
        <name>Mn(2+)</name>
        <dbReference type="ChEBI" id="CHEBI:29035"/>
    </ligand>
</feature>
<dbReference type="InterPro" id="IPR005150">
    <property type="entry name" value="Cellulose_synth"/>
</dbReference>
<dbReference type="AlphaFoldDB" id="A0A2I4GEN6"/>
<keyword evidence="3" id="KW-0808">Transferase</keyword>
<accession>A0A2I4GEN6</accession>
<evidence type="ECO:0000256" key="1">
    <source>
        <dbReference type="ARBA" id="ARBA00004127"/>
    </source>
</evidence>
<keyword evidence="2" id="KW-0328">Glycosyltransferase</keyword>
<evidence type="ECO:0000256" key="5">
    <source>
        <dbReference type="ARBA" id="ARBA00022989"/>
    </source>
</evidence>
<gene>
    <name evidence="12" type="primary">LOC109007229</name>
</gene>
<feature type="binding site" evidence="9">
    <location>
        <position position="111"/>
    </location>
    <ligand>
        <name>UDP-alpha-D-glucose</name>
        <dbReference type="ChEBI" id="CHEBI:58885"/>
    </ligand>
</feature>
<dbReference type="Gramene" id="Jr07_23840_p1">
    <property type="protein sequence ID" value="cds.Jr07_23840_p1"/>
    <property type="gene ID" value="Jr07_23840"/>
</dbReference>
<dbReference type="GO" id="GO:0005886">
    <property type="term" value="C:plasma membrane"/>
    <property type="evidence" value="ECO:0000318"/>
    <property type="project" value="GO_Central"/>
</dbReference>
<dbReference type="PANTHER" id="PTHR13301">
    <property type="entry name" value="X-BOX TRANSCRIPTION FACTOR-RELATED"/>
    <property type="match status" value="1"/>
</dbReference>
<dbReference type="FunFam" id="3.90.550.10:FF:000216">
    <property type="entry name" value="Cellulose synthase-like protein G2"/>
    <property type="match status" value="1"/>
</dbReference>
<dbReference type="Pfam" id="PF03552">
    <property type="entry name" value="Cellulose_synt"/>
    <property type="match status" value="2"/>
</dbReference>
<feature type="binding site" evidence="9">
    <location>
        <position position="110"/>
    </location>
    <ligand>
        <name>UDP-alpha-D-glucose</name>
        <dbReference type="ChEBI" id="CHEBI:58885"/>
    </ligand>
</feature>
<dbReference type="GO" id="GO:0009833">
    <property type="term" value="P:plant-type primary cell wall biogenesis"/>
    <property type="evidence" value="ECO:0000318"/>
    <property type="project" value="GO_Central"/>
</dbReference>
<protein>
    <submittedName>
        <fullName evidence="12">Cellulose synthase-like protein G2 isoform X1</fullName>
    </submittedName>
</protein>
<evidence type="ECO:0000256" key="9">
    <source>
        <dbReference type="PIRSR" id="PIRSR605150-2"/>
    </source>
</evidence>
<feature type="binding site" evidence="9">
    <location>
        <position position="140"/>
    </location>
    <ligand>
        <name>UDP-alpha-D-glucose</name>
        <dbReference type="ChEBI" id="CHEBI:58885"/>
    </ligand>
</feature>
<evidence type="ECO:0000313" key="11">
    <source>
        <dbReference type="Proteomes" id="UP000235220"/>
    </source>
</evidence>
<dbReference type="GeneID" id="109007229"/>
<dbReference type="Proteomes" id="UP000235220">
    <property type="component" value="Chromosome 7"/>
</dbReference>
<evidence type="ECO:0000256" key="8">
    <source>
        <dbReference type="PIRSR" id="PIRSR605150-1"/>
    </source>
</evidence>
<reference evidence="12" key="1">
    <citation type="submission" date="2025-08" db="UniProtKB">
        <authorList>
            <consortium name="RefSeq"/>
        </authorList>
    </citation>
    <scope>IDENTIFICATION</scope>
    <source>
        <tissue evidence="12">Leaves</tissue>
    </source>
</reference>
<organism evidence="11 12">
    <name type="scientific">Juglans regia</name>
    <name type="common">English walnut</name>
    <dbReference type="NCBI Taxonomy" id="51240"/>
    <lineage>
        <taxon>Eukaryota</taxon>
        <taxon>Viridiplantae</taxon>
        <taxon>Streptophyta</taxon>
        <taxon>Embryophyta</taxon>
        <taxon>Tracheophyta</taxon>
        <taxon>Spermatophyta</taxon>
        <taxon>Magnoliopsida</taxon>
        <taxon>eudicotyledons</taxon>
        <taxon>Gunneridae</taxon>
        <taxon>Pentapetalae</taxon>
        <taxon>rosids</taxon>
        <taxon>fabids</taxon>
        <taxon>Fagales</taxon>
        <taxon>Juglandaceae</taxon>
        <taxon>Juglans</taxon>
    </lineage>
</organism>
<dbReference type="OrthoDB" id="72851at2759"/>
<dbReference type="GO" id="GO:0030244">
    <property type="term" value="P:cellulose biosynthetic process"/>
    <property type="evidence" value="ECO:0000318"/>
    <property type="project" value="GO_Central"/>
</dbReference>
<feature type="active site" evidence="8">
    <location>
        <position position="450"/>
    </location>
</feature>
<evidence type="ECO:0000256" key="3">
    <source>
        <dbReference type="ARBA" id="ARBA00022679"/>
    </source>
</evidence>
<dbReference type="GO" id="GO:0071555">
    <property type="term" value="P:cell wall organization"/>
    <property type="evidence" value="ECO:0007669"/>
    <property type="project" value="UniProtKB-KW"/>
</dbReference>
<dbReference type="STRING" id="51240.A0A2I4GEN6"/>
<keyword evidence="4" id="KW-0812">Transmembrane</keyword>
<evidence type="ECO:0000256" key="4">
    <source>
        <dbReference type="ARBA" id="ARBA00022692"/>
    </source>
</evidence>
<evidence type="ECO:0000313" key="12">
    <source>
        <dbReference type="RefSeq" id="XP_018842368.1"/>
    </source>
</evidence>